<feature type="domain" description="HAMP" evidence="26">
    <location>
        <begin position="59"/>
        <end position="111"/>
    </location>
</feature>
<dbReference type="PANTHER" id="PTHR44936">
    <property type="entry name" value="SENSOR PROTEIN CREC"/>
    <property type="match status" value="1"/>
</dbReference>
<feature type="transmembrane region" description="Helical" evidence="24">
    <location>
        <begin position="582"/>
        <end position="602"/>
    </location>
</feature>
<keyword evidence="18" id="KW-0346">Stress response</keyword>
<keyword evidence="19" id="KW-0843">Virulence</keyword>
<dbReference type="Gene3D" id="3.30.565.10">
    <property type="entry name" value="Histidine kinase-like ATPase, C-terminal domain"/>
    <property type="match status" value="1"/>
</dbReference>
<dbReference type="InterPro" id="IPR004358">
    <property type="entry name" value="Sig_transdc_His_kin-like_C"/>
</dbReference>
<organism evidence="27 28">
    <name type="scientific">Sphaerisporangium flaviroseum</name>
    <dbReference type="NCBI Taxonomy" id="509199"/>
    <lineage>
        <taxon>Bacteria</taxon>
        <taxon>Bacillati</taxon>
        <taxon>Actinomycetota</taxon>
        <taxon>Actinomycetes</taxon>
        <taxon>Streptosporangiales</taxon>
        <taxon>Streptosporangiaceae</taxon>
        <taxon>Sphaerisporangium</taxon>
    </lineage>
</organism>
<feature type="transmembrane region" description="Helical" evidence="24">
    <location>
        <begin position="904"/>
        <end position="927"/>
    </location>
</feature>
<reference evidence="28" key="1">
    <citation type="journal article" date="2019" name="Int. J. Syst. Evol. Microbiol.">
        <title>The Global Catalogue of Microorganisms (GCM) 10K type strain sequencing project: providing services to taxonomists for standard genome sequencing and annotation.</title>
        <authorList>
            <consortium name="The Broad Institute Genomics Platform"/>
            <consortium name="The Broad Institute Genome Sequencing Center for Infectious Disease"/>
            <person name="Wu L."/>
            <person name="Ma J."/>
        </authorList>
    </citation>
    <scope>NUCLEOTIDE SEQUENCE [LARGE SCALE GENOMIC DNA]</scope>
    <source>
        <strain evidence="28">JCM 16908</strain>
    </source>
</reference>
<dbReference type="PANTHER" id="PTHR44936:SF9">
    <property type="entry name" value="SENSOR PROTEIN CREC"/>
    <property type="match status" value="1"/>
</dbReference>
<dbReference type="Proteomes" id="UP001500888">
    <property type="component" value="Unassembled WGS sequence"/>
</dbReference>
<dbReference type="InterPro" id="IPR050980">
    <property type="entry name" value="2C_sensor_his_kinase"/>
</dbReference>
<accession>A0ABP7IYP3</accession>
<feature type="region of interest" description="Disordered" evidence="23">
    <location>
        <begin position="333"/>
        <end position="362"/>
    </location>
</feature>
<dbReference type="CDD" id="cd06225">
    <property type="entry name" value="HAMP"/>
    <property type="match status" value="1"/>
</dbReference>
<evidence type="ECO:0000256" key="7">
    <source>
        <dbReference type="ARBA" id="ARBA00022553"/>
    </source>
</evidence>
<evidence type="ECO:0000256" key="19">
    <source>
        <dbReference type="ARBA" id="ARBA00023026"/>
    </source>
</evidence>
<gene>
    <name evidence="27" type="ORF">GCM10022226_57930</name>
</gene>
<evidence type="ECO:0000256" key="23">
    <source>
        <dbReference type="SAM" id="MobiDB-lite"/>
    </source>
</evidence>
<feature type="transmembrane region" description="Helical" evidence="24">
    <location>
        <begin position="933"/>
        <end position="954"/>
    </location>
</feature>
<dbReference type="SUPFAM" id="SSF158472">
    <property type="entry name" value="HAMP domain-like"/>
    <property type="match status" value="1"/>
</dbReference>
<dbReference type="EC" id="2.7.13.3" evidence="5"/>
<comment type="cofactor">
    <cofactor evidence="2">
        <name>Mn(2+)</name>
        <dbReference type="ChEBI" id="CHEBI:29035"/>
    </cofactor>
</comment>
<evidence type="ECO:0000256" key="22">
    <source>
        <dbReference type="ARBA" id="ARBA00041776"/>
    </source>
</evidence>
<feature type="transmembrane region" description="Helical" evidence="24">
    <location>
        <begin position="692"/>
        <end position="709"/>
    </location>
</feature>
<dbReference type="Pfam" id="PF02518">
    <property type="entry name" value="HATPase_c"/>
    <property type="match status" value="1"/>
</dbReference>
<feature type="transmembrane region" description="Helical" evidence="24">
    <location>
        <begin position="667"/>
        <end position="685"/>
    </location>
</feature>
<comment type="cofactor">
    <cofactor evidence="3">
        <name>Mg(2+)</name>
        <dbReference type="ChEBI" id="CHEBI:18420"/>
    </cofactor>
</comment>
<dbReference type="Pfam" id="PF00512">
    <property type="entry name" value="HisKA"/>
    <property type="match status" value="1"/>
</dbReference>
<dbReference type="InterPro" id="IPR003594">
    <property type="entry name" value="HATPase_dom"/>
</dbReference>
<dbReference type="InterPro" id="IPR005467">
    <property type="entry name" value="His_kinase_dom"/>
</dbReference>
<keyword evidence="12" id="KW-0378">Hydrolase</keyword>
<dbReference type="Pfam" id="PF00672">
    <property type="entry name" value="HAMP"/>
    <property type="match status" value="1"/>
</dbReference>
<dbReference type="InterPro" id="IPR025291">
    <property type="entry name" value="DUF4153"/>
</dbReference>
<feature type="transmembrane region" description="Helical" evidence="24">
    <location>
        <begin position="859"/>
        <end position="883"/>
    </location>
</feature>
<feature type="domain" description="Histidine kinase" evidence="25">
    <location>
        <begin position="119"/>
        <end position="330"/>
    </location>
</feature>
<evidence type="ECO:0000256" key="15">
    <source>
        <dbReference type="ARBA" id="ARBA00022912"/>
    </source>
</evidence>
<evidence type="ECO:0000256" key="5">
    <source>
        <dbReference type="ARBA" id="ARBA00012438"/>
    </source>
</evidence>
<keyword evidence="14" id="KW-0460">Magnesium</keyword>
<evidence type="ECO:0000256" key="9">
    <source>
        <dbReference type="ARBA" id="ARBA00022692"/>
    </source>
</evidence>
<dbReference type="SMART" id="SM00387">
    <property type="entry name" value="HATPase_c"/>
    <property type="match status" value="1"/>
</dbReference>
<proteinExistence type="predicted"/>
<feature type="transmembrane region" description="Helical" evidence="24">
    <location>
        <begin position="555"/>
        <end position="576"/>
    </location>
</feature>
<evidence type="ECO:0000256" key="10">
    <source>
        <dbReference type="ARBA" id="ARBA00022741"/>
    </source>
</evidence>
<evidence type="ECO:0000313" key="27">
    <source>
        <dbReference type="EMBL" id="GAA3829475.1"/>
    </source>
</evidence>
<dbReference type="Pfam" id="PF13687">
    <property type="entry name" value="DUF4153"/>
    <property type="match status" value="1"/>
</dbReference>
<dbReference type="InterPro" id="IPR003661">
    <property type="entry name" value="HisK_dim/P_dom"/>
</dbReference>
<comment type="caution">
    <text evidence="27">The sequence shown here is derived from an EMBL/GenBank/DDBJ whole genome shotgun (WGS) entry which is preliminary data.</text>
</comment>
<dbReference type="RefSeq" id="WP_344947074.1">
    <property type="nucleotide sequence ID" value="NZ_BAAAZR010000028.1"/>
</dbReference>
<feature type="transmembrane region" description="Helical" evidence="24">
    <location>
        <begin position="821"/>
        <end position="839"/>
    </location>
</feature>
<dbReference type="SUPFAM" id="SSF55874">
    <property type="entry name" value="ATPase domain of HSP90 chaperone/DNA topoisomerase II/histidine kinase"/>
    <property type="match status" value="1"/>
</dbReference>
<feature type="transmembrane region" description="Helical" evidence="24">
    <location>
        <begin position="715"/>
        <end position="734"/>
    </location>
</feature>
<evidence type="ECO:0000256" key="3">
    <source>
        <dbReference type="ARBA" id="ARBA00001946"/>
    </source>
</evidence>
<comment type="subcellular location">
    <subcellularLocation>
        <location evidence="4">Cell membrane</location>
        <topology evidence="4">Multi-pass membrane protein</topology>
    </subcellularLocation>
</comment>
<dbReference type="SUPFAM" id="SSF47384">
    <property type="entry name" value="Homodimeric domain of signal transducing histidine kinase"/>
    <property type="match status" value="1"/>
</dbReference>
<name>A0ABP7IYP3_9ACTN</name>
<keyword evidence="7" id="KW-0597">Phosphoprotein</keyword>
<comment type="catalytic activity">
    <reaction evidence="1">
        <text>ATP + protein L-histidine = ADP + protein N-phospho-L-histidine.</text>
        <dbReference type="EC" id="2.7.13.3"/>
    </reaction>
</comment>
<evidence type="ECO:0000256" key="4">
    <source>
        <dbReference type="ARBA" id="ARBA00004651"/>
    </source>
</evidence>
<feature type="transmembrane region" description="Helical" evidence="24">
    <location>
        <begin position="1002"/>
        <end position="1021"/>
    </location>
</feature>
<keyword evidence="10" id="KW-0547">Nucleotide-binding</keyword>
<feature type="transmembrane region" description="Helical" evidence="24">
    <location>
        <begin position="741"/>
        <end position="760"/>
    </location>
</feature>
<evidence type="ECO:0000256" key="24">
    <source>
        <dbReference type="SAM" id="Phobius"/>
    </source>
</evidence>
<keyword evidence="15" id="KW-0904">Protein phosphatase</keyword>
<keyword evidence="24" id="KW-0472">Membrane</keyword>
<evidence type="ECO:0000256" key="18">
    <source>
        <dbReference type="ARBA" id="ARBA00023016"/>
    </source>
</evidence>
<dbReference type="Gene3D" id="1.10.287.130">
    <property type="match status" value="1"/>
</dbReference>
<evidence type="ECO:0000256" key="17">
    <source>
        <dbReference type="ARBA" id="ARBA00023012"/>
    </source>
</evidence>
<evidence type="ECO:0000259" key="26">
    <source>
        <dbReference type="PROSITE" id="PS50885"/>
    </source>
</evidence>
<sequence length="1118" mass="114691">MRPLDFLGRIKIKLGLVILLAVATAFAINEYGRSLGVVASVRMGLAALLSVGMVQLIGRGMTRPLREMAAAAQTIAKGRYGMRVRATSRDEVGELARAFNAMAADLEEVDRQRRELVANVSHELRTPITGLQAVLENVVDGVSPPDLATLSTALAQTERLGRLVAQLLDLSRLDSGARPIEPEPVELVALCGQAVREASLARDDVSLSSAVSPRLGVRADPALLGQVLANLLDNGVRHSPPGGLVRLEARPEGAGVRLSVTDEGPGIPEPERPRVFERFSRLDTARAADAGGAGLGLAIVKEIVELHGGSIRVAESPVGCRMVVDLPERTTIMSDVPDQESPGEKASATPTGDRAGLAGDRVGHSGKAATVAGRADDVRAPVDAVAKPVDAAGTPADVVGGPAYATRTPAPTAPPADRVGTPVHAEGPPVPPGTPVTGTPVPGTPVTGTPVTGTQVPGTPVNAGAAVHAGGAQADAGTPIHPGGVPVHAGGVPDAGGVPVDAGSAPAYAGGAGGAPAYAGGVPVDAGSAPAYAGAPAHARSVPVQGLGSGLTGGLLGLVCGFVSGLCAAFFVGFFLGGPYSLAVLLLFTVGGTLLGSSLGAASARSHTAPLPEPALAGRGVYPPPADYVPPPLFPRPVLPKTPRGLLVLAAAVGLIAAVALPDARPGLGIVLVAVATGAAVLPAARRRITPWTAVLGLLAYALVAVALFRDAEWLVPPMLLAGFGLAALAVSGAGSGWLGVIRGGLSVILALPPLPWFLLVPLKKLKDRWRIGSVLAALGLTTVLIVVFGTLFVSADAVFSSLVARLFTAPGWVSSLPSRLFVFVAFATLVGAATLVALRPVVEPATPGMRARVSSTLWITPLVALNLLFVFFVVVQTATLFGGNRKVVETAGLTYAEYARSGFFELVTVSVFVLAIVAVAVAVLAPGRTERWLLAGLLGLLCALTLVILASALHRLGLYIDAYGLSRMRASVEAAIWWLAAVFAMVLVAGGLRLAGQRTSWLPRTLVALTGLSLVVFAVWNPDLRVAETQLQVRGVGRVDVDYLSDLGAEAVPAVDGLAEPWRSCLLDRMSVVGRLGGSESWNGWNLAREHARDLLRVRPLRQQSPLGCEDIGSPGT</sequence>
<keyword evidence="11" id="KW-0418">Kinase</keyword>
<dbReference type="PRINTS" id="PR00344">
    <property type="entry name" value="BCTRLSENSOR"/>
</dbReference>
<dbReference type="CDD" id="cd00082">
    <property type="entry name" value="HisKA"/>
    <property type="match status" value="1"/>
</dbReference>
<dbReference type="Gene3D" id="6.10.340.10">
    <property type="match status" value="1"/>
</dbReference>
<evidence type="ECO:0000256" key="21">
    <source>
        <dbReference type="ARBA" id="ARBA00040454"/>
    </source>
</evidence>
<evidence type="ECO:0000256" key="11">
    <source>
        <dbReference type="ARBA" id="ARBA00022777"/>
    </source>
</evidence>
<evidence type="ECO:0000256" key="2">
    <source>
        <dbReference type="ARBA" id="ARBA00001936"/>
    </source>
</evidence>
<dbReference type="InterPro" id="IPR036890">
    <property type="entry name" value="HATPase_C_sf"/>
</dbReference>
<evidence type="ECO:0000313" key="28">
    <source>
        <dbReference type="Proteomes" id="UP001500888"/>
    </source>
</evidence>
<evidence type="ECO:0000256" key="12">
    <source>
        <dbReference type="ARBA" id="ARBA00022801"/>
    </source>
</evidence>
<keyword evidence="16 24" id="KW-1133">Transmembrane helix</keyword>
<evidence type="ECO:0000259" key="25">
    <source>
        <dbReference type="PROSITE" id="PS50109"/>
    </source>
</evidence>
<keyword evidence="20" id="KW-0464">Manganese</keyword>
<dbReference type="PROSITE" id="PS50109">
    <property type="entry name" value="HIS_KIN"/>
    <property type="match status" value="1"/>
</dbReference>
<keyword evidence="6" id="KW-1003">Cell membrane</keyword>
<keyword evidence="17" id="KW-0902">Two-component regulatory system</keyword>
<dbReference type="InterPro" id="IPR036097">
    <property type="entry name" value="HisK_dim/P_sf"/>
</dbReference>
<keyword evidence="9 24" id="KW-0812">Transmembrane</keyword>
<evidence type="ECO:0000256" key="16">
    <source>
        <dbReference type="ARBA" id="ARBA00022989"/>
    </source>
</evidence>
<dbReference type="SMART" id="SM00388">
    <property type="entry name" value="HisKA"/>
    <property type="match status" value="1"/>
</dbReference>
<evidence type="ECO:0000256" key="13">
    <source>
        <dbReference type="ARBA" id="ARBA00022840"/>
    </source>
</evidence>
<dbReference type="InterPro" id="IPR003660">
    <property type="entry name" value="HAMP_dom"/>
</dbReference>
<dbReference type="EMBL" id="BAAAZR010000028">
    <property type="protein sequence ID" value="GAA3829475.1"/>
    <property type="molecule type" value="Genomic_DNA"/>
</dbReference>
<keyword evidence="28" id="KW-1185">Reference proteome</keyword>
<feature type="transmembrane region" description="Helical" evidence="24">
    <location>
        <begin position="37"/>
        <end position="58"/>
    </location>
</feature>
<feature type="transmembrane region" description="Helical" evidence="24">
    <location>
        <begin position="645"/>
        <end position="661"/>
    </location>
</feature>
<keyword evidence="13" id="KW-0067">ATP-binding</keyword>
<evidence type="ECO:0000256" key="20">
    <source>
        <dbReference type="ARBA" id="ARBA00023211"/>
    </source>
</evidence>
<dbReference type="PROSITE" id="PS50885">
    <property type="entry name" value="HAMP"/>
    <property type="match status" value="1"/>
</dbReference>
<dbReference type="CDD" id="cd00075">
    <property type="entry name" value="HATPase"/>
    <property type="match status" value="1"/>
</dbReference>
<feature type="transmembrane region" description="Helical" evidence="24">
    <location>
        <begin position="772"/>
        <end position="800"/>
    </location>
</feature>
<evidence type="ECO:0000256" key="1">
    <source>
        <dbReference type="ARBA" id="ARBA00000085"/>
    </source>
</evidence>
<evidence type="ECO:0000256" key="14">
    <source>
        <dbReference type="ARBA" id="ARBA00022842"/>
    </source>
</evidence>
<evidence type="ECO:0000256" key="6">
    <source>
        <dbReference type="ARBA" id="ARBA00022475"/>
    </source>
</evidence>
<feature type="transmembrane region" description="Helical" evidence="24">
    <location>
        <begin position="975"/>
        <end position="996"/>
    </location>
</feature>
<protein>
    <recommendedName>
        <fullName evidence="21">Signal transduction histidine-protein kinase/phosphatase MprB</fullName>
        <ecNumber evidence="5">2.7.13.3</ecNumber>
    </recommendedName>
    <alternativeName>
        <fullName evidence="22">Mycobacterial persistence regulator B</fullName>
    </alternativeName>
</protein>
<keyword evidence="8" id="KW-0808">Transferase</keyword>
<evidence type="ECO:0000256" key="8">
    <source>
        <dbReference type="ARBA" id="ARBA00022679"/>
    </source>
</evidence>
<dbReference type="SMART" id="SM00304">
    <property type="entry name" value="HAMP"/>
    <property type="match status" value="1"/>
</dbReference>